<gene>
    <name evidence="3" type="ORF">PTSG_00329</name>
</gene>
<feature type="compositionally biased region" description="Low complexity" evidence="1">
    <location>
        <begin position="246"/>
        <end position="256"/>
    </location>
</feature>
<dbReference type="eggNOG" id="ENOG502QS87">
    <property type="taxonomic scope" value="Eukaryota"/>
</dbReference>
<evidence type="ECO:0000313" key="4">
    <source>
        <dbReference type="Proteomes" id="UP000007799"/>
    </source>
</evidence>
<protein>
    <submittedName>
        <fullName evidence="3">Uncharacterized protein</fullName>
    </submittedName>
</protein>
<feature type="compositionally biased region" description="Low complexity" evidence="1">
    <location>
        <begin position="473"/>
        <end position="491"/>
    </location>
</feature>
<feature type="region of interest" description="Disordered" evidence="1">
    <location>
        <begin position="336"/>
        <end position="407"/>
    </location>
</feature>
<evidence type="ECO:0000256" key="1">
    <source>
        <dbReference type="SAM" id="MobiDB-lite"/>
    </source>
</evidence>
<dbReference type="Proteomes" id="UP000007799">
    <property type="component" value="Unassembled WGS sequence"/>
</dbReference>
<reference evidence="3" key="1">
    <citation type="submission" date="2009-08" db="EMBL/GenBank/DDBJ databases">
        <title>Annotation of Salpingoeca rosetta.</title>
        <authorList>
            <consortium name="The Broad Institute Genome Sequencing Platform"/>
            <person name="Russ C."/>
            <person name="Cuomo C."/>
            <person name="Burger G."/>
            <person name="Gray M.W."/>
            <person name="Holland P.W.H."/>
            <person name="King N."/>
            <person name="Lang F.B.F."/>
            <person name="Roger A.J."/>
            <person name="Ruiz-Trillo I."/>
            <person name="Young S.K."/>
            <person name="Zeng Q."/>
            <person name="Gargeya S."/>
            <person name="Alvarado L."/>
            <person name="Berlin A."/>
            <person name="Chapman S.B."/>
            <person name="Chen Z."/>
            <person name="Freedman E."/>
            <person name="Gellesch M."/>
            <person name="Goldberg J."/>
            <person name="Griggs A."/>
            <person name="Gujja S."/>
            <person name="Heilman E."/>
            <person name="Heiman D."/>
            <person name="Howarth C."/>
            <person name="Mehta T."/>
            <person name="Neiman D."/>
            <person name="Pearson M."/>
            <person name="Roberts A."/>
            <person name="Saif S."/>
            <person name="Shea T."/>
            <person name="Shenoy N."/>
            <person name="Sisk P."/>
            <person name="Stolte C."/>
            <person name="Sykes S."/>
            <person name="White J."/>
            <person name="Yandava C."/>
            <person name="Haas B."/>
            <person name="Nusbaum C."/>
            <person name="Birren B."/>
        </authorList>
    </citation>
    <scope>NUCLEOTIDE SEQUENCE [LARGE SCALE GENOMIC DNA]</scope>
    <source>
        <strain evidence="3">ATCC 50818</strain>
    </source>
</reference>
<feature type="region of interest" description="Disordered" evidence="1">
    <location>
        <begin position="608"/>
        <end position="714"/>
    </location>
</feature>
<keyword evidence="4" id="KW-1185">Reference proteome</keyword>
<feature type="compositionally biased region" description="Polar residues" evidence="1">
    <location>
        <begin position="362"/>
        <end position="376"/>
    </location>
</feature>
<feature type="region of interest" description="Disordered" evidence="1">
    <location>
        <begin position="169"/>
        <end position="200"/>
    </location>
</feature>
<dbReference type="GeneID" id="16067528"/>
<proteinExistence type="predicted"/>
<feature type="signal peptide" evidence="2">
    <location>
        <begin position="1"/>
        <end position="31"/>
    </location>
</feature>
<dbReference type="EMBL" id="GL832955">
    <property type="protein sequence ID" value="EGD72311.1"/>
    <property type="molecule type" value="Genomic_DNA"/>
</dbReference>
<sequence length="714" mass="75929">MHTFPPCPTSSAFSAAQIPLCLLCFVLPAQKHPTPHFTASTLLLNLMPTTIAMMSGSSFQSCLPCNPSFSPLPSPPPLPNPTAQIGLDGFTGNHHPNASPSLIQPTFPQTAPHNSCLRLQAFPHTLGCIALTPAQTNNSAKPKGLHQAFGTLQATAQTPQLPLLDEMTVGDRHTMPTPPQQQTSQDYQLQSHQHQQQPQTLPNALQSMYNAVSLAQQPVPQQTMMMLAQAASAGRQPAMNVQAGIAQQAQHQQQHQPSTVDDKEGVPMTKRPKQEQQQPQAQTHAAPFQPPGQDAALQQLHLQQLLLQLQQQQQQQPLPAPGSTLHPFMSMYGGWNNPPWATVPDHAQAQQQHTSAADAHPQRQQTQQEGSASTQPGLLAAETTPSSASPPSLAHQQPAASMFPTTANPAPYLSTPNSALSGLPAAAMFNPSIMAQLMATYPAAMAGLVPGFAPGMPGAAQTSAVQPTHLQRPHQQQQQQQQQDQPRQQQQSSLARSKRGRKPRPECPVCGGPGRHTATKLCSTCYGGVYNDIAKVYKDPKQALTVDGFVEGLKRLPRGCPRKNTCSKEHYSHRLPTYVKCTQCRTIAVAQHDPVTVQNLLEKRRQRLEQGGGGSGTGDDDSYDSPSIGASEEAKLEAGSDVAGSGAPKTKAPGDKKVAAQTPTVGADATPESTAAPPPPPASSSSTSTGPLGKKQRGSPKIGQDGSVHGTPRQ</sequence>
<organism evidence="4">
    <name type="scientific">Salpingoeca rosetta (strain ATCC 50818 / BSB-021)</name>
    <dbReference type="NCBI Taxonomy" id="946362"/>
    <lineage>
        <taxon>Eukaryota</taxon>
        <taxon>Choanoflagellata</taxon>
        <taxon>Craspedida</taxon>
        <taxon>Salpingoecidae</taxon>
        <taxon>Salpingoeca</taxon>
    </lineage>
</organism>
<evidence type="ECO:0000313" key="3">
    <source>
        <dbReference type="EMBL" id="EGD72311.1"/>
    </source>
</evidence>
<keyword evidence="2" id="KW-0732">Signal</keyword>
<dbReference type="KEGG" id="sre:PTSG_00329"/>
<feature type="compositionally biased region" description="Low complexity" evidence="1">
    <location>
        <begin position="180"/>
        <end position="200"/>
    </location>
</feature>
<feature type="chain" id="PRO_5003287012" evidence="2">
    <location>
        <begin position="32"/>
        <end position="714"/>
    </location>
</feature>
<dbReference type="RefSeq" id="XP_004998881.1">
    <property type="nucleotide sequence ID" value="XM_004998824.1"/>
</dbReference>
<dbReference type="AlphaFoldDB" id="F2TW65"/>
<feature type="compositionally biased region" description="Polar residues" evidence="1">
    <location>
        <begin position="460"/>
        <end position="469"/>
    </location>
</feature>
<accession>F2TW65</accession>
<evidence type="ECO:0000256" key="2">
    <source>
        <dbReference type="SAM" id="SignalP"/>
    </source>
</evidence>
<feature type="compositionally biased region" description="Low complexity" evidence="1">
    <location>
        <begin position="346"/>
        <end position="359"/>
    </location>
</feature>
<feature type="compositionally biased region" description="Low complexity" evidence="1">
    <location>
        <begin position="379"/>
        <end position="401"/>
    </location>
</feature>
<feature type="compositionally biased region" description="Low complexity" evidence="1">
    <location>
        <begin position="275"/>
        <end position="287"/>
    </location>
</feature>
<feature type="region of interest" description="Disordered" evidence="1">
    <location>
        <begin position="238"/>
        <end position="292"/>
    </location>
</feature>
<name>F2TW65_SALR5</name>
<dbReference type="InParanoid" id="F2TW65"/>
<feature type="region of interest" description="Disordered" evidence="1">
    <location>
        <begin position="458"/>
        <end position="511"/>
    </location>
</feature>